<dbReference type="InterPro" id="IPR050116">
    <property type="entry name" value="DNA_polymerase-Y"/>
</dbReference>
<feature type="non-terminal residue" evidence="2">
    <location>
        <position position="1"/>
    </location>
</feature>
<dbReference type="InterPro" id="IPR001126">
    <property type="entry name" value="UmuC"/>
</dbReference>
<dbReference type="GO" id="GO:0009432">
    <property type="term" value="P:SOS response"/>
    <property type="evidence" value="ECO:0007669"/>
    <property type="project" value="TreeGrafter"/>
</dbReference>
<evidence type="ECO:0000259" key="1">
    <source>
        <dbReference type="PROSITE" id="PS50173"/>
    </source>
</evidence>
<dbReference type="PANTHER" id="PTHR11076">
    <property type="entry name" value="DNA REPAIR POLYMERASE UMUC / TRANSFERASE FAMILY MEMBER"/>
    <property type="match status" value="1"/>
</dbReference>
<organism evidence="2">
    <name type="scientific">marine metagenome</name>
    <dbReference type="NCBI Taxonomy" id="408172"/>
    <lineage>
        <taxon>unclassified sequences</taxon>
        <taxon>metagenomes</taxon>
        <taxon>ecological metagenomes</taxon>
    </lineage>
</organism>
<dbReference type="InterPro" id="IPR043502">
    <property type="entry name" value="DNA/RNA_pol_sf"/>
</dbReference>
<dbReference type="PROSITE" id="PS50173">
    <property type="entry name" value="UMUC"/>
    <property type="match status" value="1"/>
</dbReference>
<feature type="domain" description="UmuC" evidence="1">
    <location>
        <begin position="1"/>
        <end position="168"/>
    </location>
</feature>
<gene>
    <name evidence="2" type="ORF">METZ01_LOCUS302325</name>
</gene>
<dbReference type="Pfam" id="PF00817">
    <property type="entry name" value="IMS"/>
    <property type="match status" value="1"/>
</dbReference>
<sequence length="213" mass="23968">VFNPKLENKPVVVLSNNDGCIISRSNEAKVLGIKMGEPYFKEKDIIVKNNVQVFSSNYSLYGDISRRVMRTLKRFNSDIEIYSIDEAFLDLSNFSNNEVENVGHEIRNIVLKWTGIPTSIGIAKTKTLSKVANHIAKKKQSGVTSFIGIENIDSILEKVEINDVWGVGKQLTKFYHKSGIYNAKQLKNVSNTWIKKSSNVLSSRTAMELRGIP</sequence>
<dbReference type="Gene3D" id="3.40.1170.60">
    <property type="match status" value="1"/>
</dbReference>
<protein>
    <recommendedName>
        <fullName evidence="1">UmuC domain-containing protein</fullName>
    </recommendedName>
</protein>
<feature type="non-terminal residue" evidence="2">
    <location>
        <position position="213"/>
    </location>
</feature>
<dbReference type="GO" id="GO:0003887">
    <property type="term" value="F:DNA-directed DNA polymerase activity"/>
    <property type="evidence" value="ECO:0007669"/>
    <property type="project" value="TreeGrafter"/>
</dbReference>
<accession>A0A382MQ64</accession>
<dbReference type="PANTHER" id="PTHR11076:SF34">
    <property type="entry name" value="PROTEIN UMUC"/>
    <property type="match status" value="1"/>
</dbReference>
<dbReference type="GO" id="GO:0005829">
    <property type="term" value="C:cytosol"/>
    <property type="evidence" value="ECO:0007669"/>
    <property type="project" value="TreeGrafter"/>
</dbReference>
<dbReference type="GO" id="GO:0042276">
    <property type="term" value="P:error-prone translesion synthesis"/>
    <property type="evidence" value="ECO:0007669"/>
    <property type="project" value="TreeGrafter"/>
</dbReference>
<dbReference type="EMBL" id="UINC01094324">
    <property type="protein sequence ID" value="SVC49471.1"/>
    <property type="molecule type" value="Genomic_DNA"/>
</dbReference>
<evidence type="ECO:0000313" key="2">
    <source>
        <dbReference type="EMBL" id="SVC49471.1"/>
    </source>
</evidence>
<name>A0A382MQ64_9ZZZZ</name>
<dbReference type="InterPro" id="IPR043128">
    <property type="entry name" value="Rev_trsase/Diguanyl_cyclase"/>
</dbReference>
<dbReference type="Gene3D" id="3.30.70.270">
    <property type="match status" value="1"/>
</dbReference>
<dbReference type="AlphaFoldDB" id="A0A382MQ64"/>
<reference evidence="2" key="1">
    <citation type="submission" date="2018-05" db="EMBL/GenBank/DDBJ databases">
        <authorList>
            <person name="Lanie J.A."/>
            <person name="Ng W.-L."/>
            <person name="Kazmierczak K.M."/>
            <person name="Andrzejewski T.M."/>
            <person name="Davidsen T.M."/>
            <person name="Wayne K.J."/>
            <person name="Tettelin H."/>
            <person name="Glass J.I."/>
            <person name="Rusch D."/>
            <person name="Podicherti R."/>
            <person name="Tsui H.-C.T."/>
            <person name="Winkler M.E."/>
        </authorList>
    </citation>
    <scope>NUCLEOTIDE SEQUENCE</scope>
</reference>
<dbReference type="GO" id="GO:0006281">
    <property type="term" value="P:DNA repair"/>
    <property type="evidence" value="ECO:0007669"/>
    <property type="project" value="InterPro"/>
</dbReference>
<proteinExistence type="predicted"/>
<dbReference type="SUPFAM" id="SSF56672">
    <property type="entry name" value="DNA/RNA polymerases"/>
    <property type="match status" value="1"/>
</dbReference>